<evidence type="ECO:0000313" key="2">
    <source>
        <dbReference type="EMBL" id="CAK0879869.1"/>
    </source>
</evidence>
<feature type="non-terminal residue" evidence="2">
    <location>
        <position position="1"/>
    </location>
</feature>
<sequence>GALPHERRRGPGRAYPPRGDRGPGGGDAMQAGAGMPCKRGSVTALELAGYAPAVRGVHLADGAAAPLGRPRGARGGAPGRSPARGARAARAGGPGGPGAARAPAGAPEAQQGAGGRARVEAEALGRGAAGRLRVRRGRVPRAG</sequence>
<organism evidence="2 3">
    <name type="scientific">Prorocentrum cordatum</name>
    <dbReference type="NCBI Taxonomy" id="2364126"/>
    <lineage>
        <taxon>Eukaryota</taxon>
        <taxon>Sar</taxon>
        <taxon>Alveolata</taxon>
        <taxon>Dinophyceae</taxon>
        <taxon>Prorocentrales</taxon>
        <taxon>Prorocentraceae</taxon>
        <taxon>Prorocentrum</taxon>
    </lineage>
</organism>
<gene>
    <name evidence="2" type="ORF">PCOR1329_LOCUS63180</name>
</gene>
<dbReference type="Proteomes" id="UP001189429">
    <property type="component" value="Unassembled WGS sequence"/>
</dbReference>
<reference evidence="2" key="1">
    <citation type="submission" date="2023-10" db="EMBL/GenBank/DDBJ databases">
        <authorList>
            <person name="Chen Y."/>
            <person name="Shah S."/>
            <person name="Dougan E. K."/>
            <person name="Thang M."/>
            <person name="Chan C."/>
        </authorList>
    </citation>
    <scope>NUCLEOTIDE SEQUENCE [LARGE SCALE GENOMIC DNA]</scope>
</reference>
<feature type="compositionally biased region" description="Basic residues" evidence="1">
    <location>
        <begin position="132"/>
        <end position="143"/>
    </location>
</feature>
<feature type="non-terminal residue" evidence="2">
    <location>
        <position position="143"/>
    </location>
</feature>
<name>A0ABN9W3K9_9DINO</name>
<feature type="compositionally biased region" description="Low complexity" evidence="1">
    <location>
        <begin position="99"/>
        <end position="111"/>
    </location>
</feature>
<evidence type="ECO:0000313" key="3">
    <source>
        <dbReference type="Proteomes" id="UP001189429"/>
    </source>
</evidence>
<feature type="region of interest" description="Disordered" evidence="1">
    <location>
        <begin position="1"/>
        <end position="36"/>
    </location>
</feature>
<accession>A0ABN9W3K9</accession>
<proteinExistence type="predicted"/>
<feature type="compositionally biased region" description="Basic residues" evidence="1">
    <location>
        <begin position="1"/>
        <end position="11"/>
    </location>
</feature>
<dbReference type="EMBL" id="CAUYUJ010018011">
    <property type="protein sequence ID" value="CAK0879869.1"/>
    <property type="molecule type" value="Genomic_DNA"/>
</dbReference>
<feature type="compositionally biased region" description="Low complexity" evidence="1">
    <location>
        <begin position="79"/>
        <end position="91"/>
    </location>
</feature>
<feature type="region of interest" description="Disordered" evidence="1">
    <location>
        <begin position="63"/>
        <end position="143"/>
    </location>
</feature>
<keyword evidence="3" id="KW-1185">Reference proteome</keyword>
<protein>
    <submittedName>
        <fullName evidence="2">Uncharacterized protein</fullName>
    </submittedName>
</protein>
<comment type="caution">
    <text evidence="2">The sequence shown here is derived from an EMBL/GenBank/DDBJ whole genome shotgun (WGS) entry which is preliminary data.</text>
</comment>
<evidence type="ECO:0000256" key="1">
    <source>
        <dbReference type="SAM" id="MobiDB-lite"/>
    </source>
</evidence>